<evidence type="ECO:0000256" key="1">
    <source>
        <dbReference type="ARBA" id="ARBA00007625"/>
    </source>
</evidence>
<keyword evidence="3" id="KW-0677">Repeat</keyword>
<reference evidence="6" key="1">
    <citation type="journal article" date="2023" name="Commun. Biol.">
        <title>Genome analysis of Parmales, the sister group of diatoms, reveals the evolutionary specialization of diatoms from phago-mixotrophs to photoautotrophs.</title>
        <authorList>
            <person name="Ban H."/>
            <person name="Sato S."/>
            <person name="Yoshikawa S."/>
            <person name="Yamada K."/>
            <person name="Nakamura Y."/>
            <person name="Ichinomiya M."/>
            <person name="Sato N."/>
            <person name="Blanc-Mathieu R."/>
            <person name="Endo H."/>
            <person name="Kuwata A."/>
            <person name="Ogata H."/>
        </authorList>
    </citation>
    <scope>NUCLEOTIDE SEQUENCE [LARGE SCALE GENOMIC DNA]</scope>
    <source>
        <strain evidence="6">NIES 3701</strain>
    </source>
</reference>
<dbReference type="InterPro" id="IPR001680">
    <property type="entry name" value="WD40_rpt"/>
</dbReference>
<evidence type="ECO:0000256" key="4">
    <source>
        <dbReference type="SAM" id="MobiDB-lite"/>
    </source>
</evidence>
<evidence type="ECO:0000313" key="5">
    <source>
        <dbReference type="EMBL" id="GMH63339.1"/>
    </source>
</evidence>
<dbReference type="SUPFAM" id="SSF50978">
    <property type="entry name" value="WD40 repeat-like"/>
    <property type="match status" value="1"/>
</dbReference>
<evidence type="ECO:0000256" key="2">
    <source>
        <dbReference type="ARBA" id="ARBA00022574"/>
    </source>
</evidence>
<dbReference type="InterPro" id="IPR015943">
    <property type="entry name" value="WD40/YVTN_repeat-like_dom_sf"/>
</dbReference>
<dbReference type="PANTHER" id="PTHR44019:SF20">
    <property type="entry name" value="WD REPEAT-CONTAINING PROTEIN 55"/>
    <property type="match status" value="1"/>
</dbReference>
<comment type="caution">
    <text evidence="5">The sequence shown here is derived from an EMBL/GenBank/DDBJ whole genome shotgun (WGS) entry which is preliminary data.</text>
</comment>
<dbReference type="EMBL" id="BRXY01000084">
    <property type="protein sequence ID" value="GMH63339.1"/>
    <property type="molecule type" value="Genomic_DNA"/>
</dbReference>
<accession>A0A9W7A7J1</accession>
<organism evidence="5 6">
    <name type="scientific">Triparma strigata</name>
    <dbReference type="NCBI Taxonomy" id="1606541"/>
    <lineage>
        <taxon>Eukaryota</taxon>
        <taxon>Sar</taxon>
        <taxon>Stramenopiles</taxon>
        <taxon>Ochrophyta</taxon>
        <taxon>Bolidophyceae</taxon>
        <taxon>Parmales</taxon>
        <taxon>Triparmaceae</taxon>
        <taxon>Triparma</taxon>
    </lineage>
</organism>
<dbReference type="SMART" id="SM00320">
    <property type="entry name" value="WD40"/>
    <property type="match status" value="6"/>
</dbReference>
<evidence type="ECO:0000313" key="6">
    <source>
        <dbReference type="Proteomes" id="UP001165085"/>
    </source>
</evidence>
<comment type="similarity">
    <text evidence="1">Belongs to the WD repeat WDR55 family.</text>
</comment>
<dbReference type="Proteomes" id="UP001165085">
    <property type="component" value="Unassembled WGS sequence"/>
</dbReference>
<feature type="compositionally biased region" description="Basic and acidic residues" evidence="4">
    <location>
        <begin position="325"/>
        <end position="334"/>
    </location>
</feature>
<evidence type="ECO:0000256" key="3">
    <source>
        <dbReference type="ARBA" id="ARBA00022737"/>
    </source>
</evidence>
<protein>
    <submittedName>
        <fullName evidence="5">Uncharacterized protein</fullName>
    </submittedName>
</protein>
<feature type="compositionally biased region" description="Acidic residues" evidence="4">
    <location>
        <begin position="335"/>
        <end position="360"/>
    </location>
</feature>
<feature type="region of interest" description="Disordered" evidence="4">
    <location>
        <begin position="317"/>
        <end position="380"/>
    </location>
</feature>
<gene>
    <name evidence="5" type="ORF">TrST_g1609</name>
</gene>
<keyword evidence="6" id="KW-1185">Reference proteome</keyword>
<feature type="compositionally biased region" description="Basic and acidic residues" evidence="4">
    <location>
        <begin position="369"/>
        <end position="380"/>
    </location>
</feature>
<dbReference type="InterPro" id="IPR050505">
    <property type="entry name" value="WDR55/POC1"/>
</dbReference>
<keyword evidence="2" id="KW-0853">WD repeat</keyword>
<sequence>MADLVDTVTLSAQPFCLTFLTNTTFAAGLITGSIELHSTTSPDDDGLTLISRLTPFTSSVRCILSPSPSHLIAGSSTGEIVFINHSSPTSPQTQSFTATSLQKKTQTYPGISSLLIPPSPPSLLLTGDDTGVIRLFPLTPTSLSSTPLLTLSHHTDYISKFLPHNSNVIALSGDGTISYYDLTRPSPFIKRSDEQDDEFLSGCIIKSSKKVITGTQSGVLSIWGYGKWGDIENRLTGHPESVDAMVKVDENTVLTGSSDGLIRVVQVGPDKFLGVLGNHEGWSVEGIERSEDFRTVCSWSHDEKVRVWDGTLLMDDDDEEGEEIDTMKIVKEAEEGREEESMDDEDDWEDMEDSEEESDDGGGKPFAKLKTDEEKFFEDL</sequence>
<dbReference type="PANTHER" id="PTHR44019">
    <property type="entry name" value="WD REPEAT-CONTAINING PROTEIN 55"/>
    <property type="match status" value="1"/>
</dbReference>
<proteinExistence type="inferred from homology"/>
<dbReference type="AlphaFoldDB" id="A0A9W7A7J1"/>
<name>A0A9W7A7J1_9STRA</name>
<dbReference type="InterPro" id="IPR036322">
    <property type="entry name" value="WD40_repeat_dom_sf"/>
</dbReference>
<dbReference type="OrthoDB" id="2288928at2759"/>
<dbReference type="Gene3D" id="2.130.10.10">
    <property type="entry name" value="YVTN repeat-like/Quinoprotein amine dehydrogenase"/>
    <property type="match status" value="2"/>
</dbReference>